<reference evidence="3" key="1">
    <citation type="journal article" date="2019" name="Sci. Rep.">
        <title>Draft genome of Tanacetum cinerariifolium, the natural source of mosquito coil.</title>
        <authorList>
            <person name="Yamashiro T."/>
            <person name="Shiraishi A."/>
            <person name="Satake H."/>
            <person name="Nakayama K."/>
        </authorList>
    </citation>
    <scope>NUCLEOTIDE SEQUENCE</scope>
</reference>
<evidence type="ECO:0000313" key="3">
    <source>
        <dbReference type="EMBL" id="GEU82042.1"/>
    </source>
</evidence>
<dbReference type="Pfam" id="PF03372">
    <property type="entry name" value="Exo_endo_phos"/>
    <property type="match status" value="1"/>
</dbReference>
<evidence type="ECO:0000259" key="2">
    <source>
        <dbReference type="Pfam" id="PF03372"/>
    </source>
</evidence>
<sequence>MWETNSYKAHEDHMMLYEAMKKSMNRDHTDELLKDLAEAQRKKKKRHDSPKTPLGSPPHQPPHPSPPAGVWSTTAGGGQPSPFSEPNPGIFVVTAATANNRRHCLHLILGSCSISLGRIEAVDSDGHLRSCPSGSGGAHRSRGIRRYDRLVSTYRIRVGSWNVGSLTSKLFELSDTLGRHKVDIACFQETKWKGSRAREGNGYKLWYSGSSTARNGVGVMVAGRLKENVVRMTRRSDRIMAIYAVIDGETVNVISAYAPQVGLSDVDKKRAAADGYAGVHRGFSFGDRNEEGRSILEFDTAHDLVVANSFFMKSEACSLRHRLVIVDVLFEKQRHRRRATGRPRILWKNLKGEVVESFRATIFEKLLALEEDMSVDNADQMWNTLAGVIRYAAKESLGVASESARTRSTHRESWWFTEEVQTIVATKQARFKELLSCRDGNQEDIDMVKERSKVSKSEAKIVVARAKDKAYEDLYKKLDSKEGADYIYKIAKARERMKRDIGNVRYIKDEGGLRKKYRLNLKNDMPPRDKCDSLLCHNYFTLSEALAKKQAPFGVSDDMSMTYTSFLLGKAFPLLSGSA</sequence>
<feature type="compositionally biased region" description="Pro residues" evidence="1">
    <location>
        <begin position="55"/>
        <end position="67"/>
    </location>
</feature>
<protein>
    <submittedName>
        <fullName evidence="3">Retrovirus-related Pol polyprotein LINE-1</fullName>
    </submittedName>
</protein>
<dbReference type="GO" id="GO:0008311">
    <property type="term" value="F:double-stranded DNA 3'-5' DNA exonuclease activity"/>
    <property type="evidence" value="ECO:0007669"/>
    <property type="project" value="InterPro"/>
</dbReference>
<comment type="caution">
    <text evidence="3">The sequence shown here is derived from an EMBL/GenBank/DDBJ whole genome shotgun (WGS) entry which is preliminary data.</text>
</comment>
<gene>
    <name evidence="3" type="ORF">Tci_054020</name>
</gene>
<dbReference type="InterPro" id="IPR036691">
    <property type="entry name" value="Endo/exonu/phosph_ase_sf"/>
</dbReference>
<organism evidence="3">
    <name type="scientific">Tanacetum cinerariifolium</name>
    <name type="common">Dalmatian daisy</name>
    <name type="synonym">Chrysanthemum cinerariifolium</name>
    <dbReference type="NCBI Taxonomy" id="118510"/>
    <lineage>
        <taxon>Eukaryota</taxon>
        <taxon>Viridiplantae</taxon>
        <taxon>Streptophyta</taxon>
        <taxon>Embryophyta</taxon>
        <taxon>Tracheophyta</taxon>
        <taxon>Spermatophyta</taxon>
        <taxon>Magnoliopsida</taxon>
        <taxon>eudicotyledons</taxon>
        <taxon>Gunneridae</taxon>
        <taxon>Pentapetalae</taxon>
        <taxon>asterids</taxon>
        <taxon>campanulids</taxon>
        <taxon>Asterales</taxon>
        <taxon>Asteraceae</taxon>
        <taxon>Asteroideae</taxon>
        <taxon>Anthemideae</taxon>
        <taxon>Anthemidinae</taxon>
        <taxon>Tanacetum</taxon>
    </lineage>
</organism>
<dbReference type="AlphaFoldDB" id="A0A6L2NA82"/>
<accession>A0A6L2NA82</accession>
<name>A0A6L2NA82_TANCI</name>
<dbReference type="GO" id="GO:0006281">
    <property type="term" value="P:DNA repair"/>
    <property type="evidence" value="ECO:0007669"/>
    <property type="project" value="InterPro"/>
</dbReference>
<dbReference type="PANTHER" id="PTHR43250:SF2">
    <property type="entry name" value="EXODEOXYRIBONUCLEASE III"/>
    <property type="match status" value="1"/>
</dbReference>
<feature type="compositionally biased region" description="Basic and acidic residues" evidence="1">
    <location>
        <begin position="27"/>
        <end position="40"/>
    </location>
</feature>
<feature type="domain" description="Endonuclease/exonuclease/phosphatase" evidence="2">
    <location>
        <begin position="159"/>
        <end position="258"/>
    </location>
</feature>
<dbReference type="Gene3D" id="3.60.10.10">
    <property type="entry name" value="Endonuclease/exonuclease/phosphatase"/>
    <property type="match status" value="1"/>
</dbReference>
<dbReference type="SUPFAM" id="SSF56219">
    <property type="entry name" value="DNase I-like"/>
    <property type="match status" value="1"/>
</dbReference>
<proteinExistence type="predicted"/>
<dbReference type="EMBL" id="BKCJ010008402">
    <property type="protein sequence ID" value="GEU82042.1"/>
    <property type="molecule type" value="Genomic_DNA"/>
</dbReference>
<dbReference type="InterPro" id="IPR005135">
    <property type="entry name" value="Endo/exonuclease/phosphatase"/>
</dbReference>
<dbReference type="PANTHER" id="PTHR43250">
    <property type="entry name" value="EXODEOXYRIBONUCLEASE III"/>
    <property type="match status" value="1"/>
</dbReference>
<evidence type="ECO:0000256" key="1">
    <source>
        <dbReference type="SAM" id="MobiDB-lite"/>
    </source>
</evidence>
<dbReference type="InterPro" id="IPR037493">
    <property type="entry name" value="ExoIII-like"/>
</dbReference>
<feature type="region of interest" description="Disordered" evidence="1">
    <location>
        <begin position="27"/>
        <end position="86"/>
    </location>
</feature>